<feature type="region of interest" description="Disordered" evidence="1">
    <location>
        <begin position="1"/>
        <end position="44"/>
    </location>
</feature>
<dbReference type="KEGG" id="mlr:MELLADRAFT_116630"/>
<reference evidence="4" key="1">
    <citation type="journal article" date="2011" name="Proc. Natl. Acad. Sci. U.S.A.">
        <title>Obligate biotrophy features unraveled by the genomic analysis of rust fungi.</title>
        <authorList>
            <person name="Duplessis S."/>
            <person name="Cuomo C.A."/>
            <person name="Lin Y.-C."/>
            <person name="Aerts A."/>
            <person name="Tisserant E."/>
            <person name="Veneault-Fourrey C."/>
            <person name="Joly D.L."/>
            <person name="Hacquard S."/>
            <person name="Amselem J."/>
            <person name="Cantarel B.L."/>
            <person name="Chiu R."/>
            <person name="Coutinho P.M."/>
            <person name="Feau N."/>
            <person name="Field M."/>
            <person name="Frey P."/>
            <person name="Gelhaye E."/>
            <person name="Goldberg J."/>
            <person name="Grabherr M.G."/>
            <person name="Kodira C.D."/>
            <person name="Kohler A."/>
            <person name="Kuees U."/>
            <person name="Lindquist E.A."/>
            <person name="Lucas S.M."/>
            <person name="Mago R."/>
            <person name="Mauceli E."/>
            <person name="Morin E."/>
            <person name="Murat C."/>
            <person name="Pangilinan J.L."/>
            <person name="Park R."/>
            <person name="Pearson M."/>
            <person name="Quesneville H."/>
            <person name="Rouhier N."/>
            <person name="Sakthikumar S."/>
            <person name="Salamov A.A."/>
            <person name="Schmutz J."/>
            <person name="Selles B."/>
            <person name="Shapiro H."/>
            <person name="Tanguay P."/>
            <person name="Tuskan G.A."/>
            <person name="Henrissat B."/>
            <person name="Van de Peer Y."/>
            <person name="Rouze P."/>
            <person name="Ellis J.G."/>
            <person name="Dodds P.N."/>
            <person name="Schein J.E."/>
            <person name="Zhong S."/>
            <person name="Hamelin R.C."/>
            <person name="Grigoriev I.V."/>
            <person name="Szabo L.J."/>
            <person name="Martin F."/>
        </authorList>
    </citation>
    <scope>NUCLEOTIDE SEQUENCE [LARGE SCALE GENOMIC DNA]</scope>
    <source>
        <strain evidence="4">98AG31 / pathotype 3-4-7</strain>
    </source>
</reference>
<dbReference type="eggNOG" id="KOG2606">
    <property type="taxonomic scope" value="Eukaryota"/>
</dbReference>
<dbReference type="VEuPathDB" id="FungiDB:MELLADRAFT_116630"/>
<dbReference type="CDD" id="cd22748">
    <property type="entry name" value="OTU_OTUD6-like"/>
    <property type="match status" value="1"/>
</dbReference>
<dbReference type="InterPro" id="IPR038765">
    <property type="entry name" value="Papain-like_cys_pep_sf"/>
</dbReference>
<protein>
    <recommendedName>
        <fullName evidence="2">OTU domain-containing protein</fullName>
    </recommendedName>
</protein>
<dbReference type="GeneID" id="18925851"/>
<dbReference type="Proteomes" id="UP000001072">
    <property type="component" value="Unassembled WGS sequence"/>
</dbReference>
<sequence>MSTTTNINDILSRPKPTKKKSKSNKQHKPTIKKTNPISELSIDPEPTIEDDELLNQLLDKIELEQVQTTIELSASESKSNHPNSSHHGLTNKILDLKDEVEKVAHSIASTITEPAKRRNRHKDRLARRNANEEAIRDQARLEIDGLGPDGDERKKEIDAIESVCQTLGLKMVEMNPDGHCLFSAIADQLNLNGVPFQNSEAHTYSTCRTMAAEYMRRHPDDFIHYLPAADDGIDEGLMSKVQYNQHCDQVRDSAQWGGEPEILALSKCFKFPIHVIQASTPTLKIGDEEFAKFRSNKSLTISYHRKSYGLGEHYNSLRPR</sequence>
<dbReference type="EMBL" id="GL883110">
    <property type="protein sequence ID" value="EGG06117.1"/>
    <property type="molecule type" value="Genomic_DNA"/>
</dbReference>
<evidence type="ECO:0000256" key="1">
    <source>
        <dbReference type="SAM" id="MobiDB-lite"/>
    </source>
</evidence>
<dbReference type="AlphaFoldDB" id="F4RND4"/>
<evidence type="ECO:0000313" key="3">
    <source>
        <dbReference type="EMBL" id="EGG06117.1"/>
    </source>
</evidence>
<dbReference type="InterPro" id="IPR003323">
    <property type="entry name" value="OTU_dom"/>
</dbReference>
<dbReference type="STRING" id="747676.F4RND4"/>
<name>F4RND4_MELLP</name>
<feature type="compositionally biased region" description="Basic residues" evidence="1">
    <location>
        <begin position="15"/>
        <end position="31"/>
    </location>
</feature>
<dbReference type="InterPro" id="IPR050704">
    <property type="entry name" value="Peptidase_C85-like"/>
</dbReference>
<evidence type="ECO:0000313" key="4">
    <source>
        <dbReference type="Proteomes" id="UP000001072"/>
    </source>
</evidence>
<dbReference type="PANTHER" id="PTHR12419:SF10">
    <property type="entry name" value="DEUBIQUITINASE OTUD6B"/>
    <property type="match status" value="1"/>
</dbReference>
<gene>
    <name evidence="3" type="ORF">MELLADRAFT_116630</name>
</gene>
<evidence type="ECO:0000259" key="2">
    <source>
        <dbReference type="PROSITE" id="PS50802"/>
    </source>
</evidence>
<dbReference type="GO" id="GO:0016579">
    <property type="term" value="P:protein deubiquitination"/>
    <property type="evidence" value="ECO:0007669"/>
    <property type="project" value="TreeGrafter"/>
</dbReference>
<dbReference type="OrthoDB" id="415023at2759"/>
<dbReference type="HOGENOM" id="CLU_034963_2_0_1"/>
<proteinExistence type="predicted"/>
<accession>F4RND4</accession>
<dbReference type="Gene3D" id="3.90.70.80">
    <property type="match status" value="1"/>
</dbReference>
<dbReference type="GO" id="GO:0004843">
    <property type="term" value="F:cysteine-type deubiquitinase activity"/>
    <property type="evidence" value="ECO:0007669"/>
    <property type="project" value="TreeGrafter"/>
</dbReference>
<dbReference type="Pfam" id="PF02338">
    <property type="entry name" value="OTU"/>
    <property type="match status" value="1"/>
</dbReference>
<keyword evidence="4" id="KW-1185">Reference proteome</keyword>
<dbReference type="SUPFAM" id="SSF54001">
    <property type="entry name" value="Cysteine proteinases"/>
    <property type="match status" value="1"/>
</dbReference>
<dbReference type="FunCoup" id="F4RND4">
    <property type="interactions" value="345"/>
</dbReference>
<organism evidence="4">
    <name type="scientific">Melampsora larici-populina (strain 98AG31 / pathotype 3-4-7)</name>
    <name type="common">Poplar leaf rust fungus</name>
    <dbReference type="NCBI Taxonomy" id="747676"/>
    <lineage>
        <taxon>Eukaryota</taxon>
        <taxon>Fungi</taxon>
        <taxon>Dikarya</taxon>
        <taxon>Basidiomycota</taxon>
        <taxon>Pucciniomycotina</taxon>
        <taxon>Pucciniomycetes</taxon>
        <taxon>Pucciniales</taxon>
        <taxon>Melampsoraceae</taxon>
        <taxon>Melampsora</taxon>
    </lineage>
</organism>
<dbReference type="RefSeq" id="XP_007410768.1">
    <property type="nucleotide sequence ID" value="XM_007410706.1"/>
</dbReference>
<feature type="domain" description="OTU" evidence="2">
    <location>
        <begin position="169"/>
        <end position="320"/>
    </location>
</feature>
<dbReference type="InParanoid" id="F4RND4"/>
<dbReference type="PROSITE" id="PS50802">
    <property type="entry name" value="OTU"/>
    <property type="match status" value="1"/>
</dbReference>
<dbReference type="PANTHER" id="PTHR12419">
    <property type="entry name" value="OTU DOMAIN CONTAINING PROTEIN"/>
    <property type="match status" value="1"/>
</dbReference>